<feature type="transmembrane region" description="Helical" evidence="1">
    <location>
        <begin position="61"/>
        <end position="78"/>
    </location>
</feature>
<dbReference type="SUPFAM" id="SSF103481">
    <property type="entry name" value="Multidrug resistance efflux transporter EmrE"/>
    <property type="match status" value="1"/>
</dbReference>
<keyword evidence="1" id="KW-0812">Transmembrane</keyword>
<protein>
    <submittedName>
        <fullName evidence="2">Uncharacterized protein</fullName>
    </submittedName>
</protein>
<organism evidence="2">
    <name type="scientific">Catovirus CTV1</name>
    <dbReference type="NCBI Taxonomy" id="1977631"/>
    <lineage>
        <taxon>Viruses</taxon>
        <taxon>Varidnaviria</taxon>
        <taxon>Bamfordvirae</taxon>
        <taxon>Nucleocytoviricota</taxon>
        <taxon>Megaviricetes</taxon>
        <taxon>Imitervirales</taxon>
        <taxon>Mimiviridae</taxon>
        <taxon>Klosneuvirinae</taxon>
        <taxon>Catovirus</taxon>
    </lineage>
</organism>
<accession>A0A1V0SBM4</accession>
<sequence length="102" mass="11731">MNFIVYILIMAIIESIAMFFIKSYTIDNNTFFILIGGALYFLIAIIFSFILKQTYIVNANIYWNILSTVFSLFVGFLFGEYLSINNVVGILFCFAGIYIINM</sequence>
<keyword evidence="1" id="KW-1133">Transmembrane helix</keyword>
<dbReference type="InterPro" id="IPR037185">
    <property type="entry name" value="EmrE-like"/>
</dbReference>
<feature type="transmembrane region" description="Helical" evidence="1">
    <location>
        <begin position="84"/>
        <end position="101"/>
    </location>
</feature>
<dbReference type="Gene3D" id="1.10.3730.20">
    <property type="match status" value="1"/>
</dbReference>
<proteinExistence type="predicted"/>
<feature type="transmembrane region" description="Helical" evidence="1">
    <location>
        <begin position="5"/>
        <end position="25"/>
    </location>
</feature>
<feature type="transmembrane region" description="Helical" evidence="1">
    <location>
        <begin position="31"/>
        <end position="49"/>
    </location>
</feature>
<keyword evidence="1" id="KW-0472">Membrane</keyword>
<dbReference type="EMBL" id="KY684084">
    <property type="protein sequence ID" value="ARF09109.1"/>
    <property type="molecule type" value="Genomic_DNA"/>
</dbReference>
<name>A0A1V0SBM4_9VIRU</name>
<evidence type="ECO:0000256" key="1">
    <source>
        <dbReference type="SAM" id="Phobius"/>
    </source>
</evidence>
<reference evidence="2" key="1">
    <citation type="journal article" date="2017" name="Science">
        <title>Giant viruses with an expanded complement of translation system components.</title>
        <authorList>
            <person name="Schulz F."/>
            <person name="Yutin N."/>
            <person name="Ivanova N.N."/>
            <person name="Ortega D.R."/>
            <person name="Lee T.K."/>
            <person name="Vierheilig J."/>
            <person name="Daims H."/>
            <person name="Horn M."/>
            <person name="Wagner M."/>
            <person name="Jensen G.J."/>
            <person name="Kyrpides N.C."/>
            <person name="Koonin E.V."/>
            <person name="Woyke T."/>
        </authorList>
    </citation>
    <scope>NUCLEOTIDE SEQUENCE</scope>
    <source>
        <strain evidence="2">CTV1</strain>
    </source>
</reference>
<gene>
    <name evidence="2" type="ORF">Catovirus_2_58</name>
</gene>
<evidence type="ECO:0000313" key="2">
    <source>
        <dbReference type="EMBL" id="ARF09109.1"/>
    </source>
</evidence>